<reference evidence="1" key="1">
    <citation type="submission" date="2022-02" db="EMBL/GenBank/DDBJ databases">
        <title>Plant Genome Project.</title>
        <authorList>
            <person name="Zhang R.-G."/>
        </authorList>
    </citation>
    <scope>NUCLEOTIDE SEQUENCE</scope>
    <source>
        <strain evidence="1">AT1</strain>
    </source>
</reference>
<name>A0ACC0NDB1_RHOML</name>
<organism evidence="1 2">
    <name type="scientific">Rhododendron molle</name>
    <name type="common">Chinese azalea</name>
    <name type="synonym">Azalea mollis</name>
    <dbReference type="NCBI Taxonomy" id="49168"/>
    <lineage>
        <taxon>Eukaryota</taxon>
        <taxon>Viridiplantae</taxon>
        <taxon>Streptophyta</taxon>
        <taxon>Embryophyta</taxon>
        <taxon>Tracheophyta</taxon>
        <taxon>Spermatophyta</taxon>
        <taxon>Magnoliopsida</taxon>
        <taxon>eudicotyledons</taxon>
        <taxon>Gunneridae</taxon>
        <taxon>Pentapetalae</taxon>
        <taxon>asterids</taxon>
        <taxon>Ericales</taxon>
        <taxon>Ericaceae</taxon>
        <taxon>Ericoideae</taxon>
        <taxon>Rhodoreae</taxon>
        <taxon>Rhododendron</taxon>
    </lineage>
</organism>
<proteinExistence type="predicted"/>
<dbReference type="EMBL" id="CM046393">
    <property type="protein sequence ID" value="KAI8550712.1"/>
    <property type="molecule type" value="Genomic_DNA"/>
</dbReference>
<comment type="caution">
    <text evidence="1">The sequence shown here is derived from an EMBL/GenBank/DDBJ whole genome shotgun (WGS) entry which is preliminary data.</text>
</comment>
<evidence type="ECO:0000313" key="1">
    <source>
        <dbReference type="EMBL" id="KAI8550712.1"/>
    </source>
</evidence>
<accession>A0ACC0NDB1</accession>
<sequence>MGRPLLPIHQLSSIPQSTYAAMTLLFCAFALFMCASHSRKWRRWNACFGHGYYKDRDPVVIQLNNEEMIHGFQFSNGEGIAPSGEISVWQKNILMGAPDFLLTVVFFPLEGAHFELPAADFTAPDFLLSVVFFPPEVALFELLAAENFGDLDRLIGVCVVLNEAEAFPDFGPEVFSEDENFPRTLDGFSRDGDLLLFFGFEIFMDFKFFSAVIWDLATSLLTLSKVRDSKLSFFIIACSIRVASIKSFFVTKLVTLPVQKRHLDLTTRWKVKCVSSLPPPIAQLLSSSFNKAKKR</sequence>
<dbReference type="Proteomes" id="UP001062846">
    <property type="component" value="Chromosome 6"/>
</dbReference>
<gene>
    <name evidence="1" type="ORF">RHMOL_Rhmol06G0128800</name>
</gene>
<evidence type="ECO:0000313" key="2">
    <source>
        <dbReference type="Proteomes" id="UP001062846"/>
    </source>
</evidence>
<protein>
    <submittedName>
        <fullName evidence="1">Uncharacterized protein</fullName>
    </submittedName>
</protein>
<keyword evidence="2" id="KW-1185">Reference proteome</keyword>